<dbReference type="EMBL" id="BAAAZP010000211">
    <property type="protein sequence ID" value="GAA3710947.1"/>
    <property type="molecule type" value="Genomic_DNA"/>
</dbReference>
<proteinExistence type="predicted"/>
<feature type="region of interest" description="Disordered" evidence="1">
    <location>
        <begin position="1"/>
        <end position="27"/>
    </location>
</feature>
<gene>
    <name evidence="2" type="ORF">GCM10022224_090510</name>
</gene>
<protein>
    <submittedName>
        <fullName evidence="2">Uncharacterized protein</fullName>
    </submittedName>
</protein>
<accession>A0ABP7DYX9</accession>
<dbReference type="Proteomes" id="UP001500902">
    <property type="component" value="Unassembled WGS sequence"/>
</dbReference>
<evidence type="ECO:0000256" key="1">
    <source>
        <dbReference type="SAM" id="MobiDB-lite"/>
    </source>
</evidence>
<comment type="caution">
    <text evidence="2">The sequence shown here is derived from an EMBL/GenBank/DDBJ whole genome shotgun (WGS) entry which is preliminary data.</text>
</comment>
<sequence>MLGNPAPAENYIRPGHDPERASRGMRKLRSPEANACGMTIGRAPSPGLSHGHEHLAALRLLPMSDRDKDVEILALSHQITVLERRTRHRHQSQIRT</sequence>
<evidence type="ECO:0000313" key="2">
    <source>
        <dbReference type="EMBL" id="GAA3710947.1"/>
    </source>
</evidence>
<keyword evidence="3" id="KW-1185">Reference proteome</keyword>
<organism evidence="2 3">
    <name type="scientific">Nonomuraea antimicrobica</name>
    <dbReference type="NCBI Taxonomy" id="561173"/>
    <lineage>
        <taxon>Bacteria</taxon>
        <taxon>Bacillati</taxon>
        <taxon>Actinomycetota</taxon>
        <taxon>Actinomycetes</taxon>
        <taxon>Streptosporangiales</taxon>
        <taxon>Streptosporangiaceae</taxon>
        <taxon>Nonomuraea</taxon>
    </lineage>
</organism>
<name>A0ABP7DYX9_9ACTN</name>
<reference evidence="3" key="1">
    <citation type="journal article" date="2019" name="Int. J. Syst. Evol. Microbiol.">
        <title>The Global Catalogue of Microorganisms (GCM) 10K type strain sequencing project: providing services to taxonomists for standard genome sequencing and annotation.</title>
        <authorList>
            <consortium name="The Broad Institute Genomics Platform"/>
            <consortium name="The Broad Institute Genome Sequencing Center for Infectious Disease"/>
            <person name="Wu L."/>
            <person name="Ma J."/>
        </authorList>
    </citation>
    <scope>NUCLEOTIDE SEQUENCE [LARGE SCALE GENOMIC DNA]</scope>
    <source>
        <strain evidence="3">JCM 16904</strain>
    </source>
</reference>
<evidence type="ECO:0000313" key="3">
    <source>
        <dbReference type="Proteomes" id="UP001500902"/>
    </source>
</evidence>